<evidence type="ECO:0000313" key="3">
    <source>
        <dbReference type="Proteomes" id="UP001597112"/>
    </source>
</evidence>
<organism evidence="2 3">
    <name type="scientific">Ohtaekwangia kribbensis</name>
    <dbReference type="NCBI Taxonomy" id="688913"/>
    <lineage>
        <taxon>Bacteria</taxon>
        <taxon>Pseudomonadati</taxon>
        <taxon>Bacteroidota</taxon>
        <taxon>Cytophagia</taxon>
        <taxon>Cytophagales</taxon>
        <taxon>Fulvivirgaceae</taxon>
        <taxon>Ohtaekwangia</taxon>
    </lineage>
</organism>
<reference evidence="3" key="1">
    <citation type="journal article" date="2019" name="Int. J. Syst. Evol. Microbiol.">
        <title>The Global Catalogue of Microorganisms (GCM) 10K type strain sequencing project: providing services to taxonomists for standard genome sequencing and annotation.</title>
        <authorList>
            <consortium name="The Broad Institute Genomics Platform"/>
            <consortium name="The Broad Institute Genome Sequencing Center for Infectious Disease"/>
            <person name="Wu L."/>
            <person name="Ma J."/>
        </authorList>
    </citation>
    <scope>NUCLEOTIDE SEQUENCE [LARGE SCALE GENOMIC DNA]</scope>
    <source>
        <strain evidence="3">CCUG 58938</strain>
    </source>
</reference>
<name>A0ABW3K1N9_9BACT</name>
<proteinExistence type="predicted"/>
<gene>
    <name evidence="2" type="ORF">ACFQ21_12070</name>
</gene>
<keyword evidence="1" id="KW-0812">Transmembrane</keyword>
<evidence type="ECO:0000256" key="1">
    <source>
        <dbReference type="SAM" id="Phobius"/>
    </source>
</evidence>
<keyword evidence="1" id="KW-1133">Transmembrane helix</keyword>
<dbReference type="Pfam" id="PF12099">
    <property type="entry name" value="DUF3575"/>
    <property type="match status" value="1"/>
</dbReference>
<comment type="caution">
    <text evidence="2">The sequence shown here is derived from an EMBL/GenBank/DDBJ whole genome shotgun (WGS) entry which is preliminary data.</text>
</comment>
<sequence length="213" mass="24104">MPVFKSYVSVVLLRATLVVLMCTGFTCYHANGQDQPRERPRVDKYKAKLREADSLNVERKRNVVKTDVLGFMAGYYNVTFERLARTAPRSILGTIEYANFKYEEFDFKGISFMPALRYYILKKRVPPAGLYAEPFLIYSDYKVYDNNQMIGAHIDQLGGGLHGGYQWVIADKITIDCFLGGVYVETSVKGGYVSQEAIRSFQVVAGVNAGIRF</sequence>
<dbReference type="InterPro" id="IPR021958">
    <property type="entry name" value="DUF3575"/>
</dbReference>
<keyword evidence="3" id="KW-1185">Reference proteome</keyword>
<dbReference type="RefSeq" id="WP_377579317.1">
    <property type="nucleotide sequence ID" value="NZ_JBHTKA010000003.1"/>
</dbReference>
<protein>
    <submittedName>
        <fullName evidence="2">DUF3575 domain-containing protein</fullName>
    </submittedName>
</protein>
<dbReference type="EMBL" id="JBHTKA010000003">
    <property type="protein sequence ID" value="MFD1000049.1"/>
    <property type="molecule type" value="Genomic_DNA"/>
</dbReference>
<accession>A0ABW3K1N9</accession>
<keyword evidence="1" id="KW-0472">Membrane</keyword>
<feature type="transmembrane region" description="Helical" evidence="1">
    <location>
        <begin position="6"/>
        <end position="31"/>
    </location>
</feature>
<evidence type="ECO:0000313" key="2">
    <source>
        <dbReference type="EMBL" id="MFD1000049.1"/>
    </source>
</evidence>
<dbReference type="Proteomes" id="UP001597112">
    <property type="component" value="Unassembled WGS sequence"/>
</dbReference>